<comment type="caution">
    <text evidence="1">The sequence shown here is derived from an EMBL/GenBank/DDBJ whole genome shotgun (WGS) entry which is preliminary data.</text>
</comment>
<protein>
    <submittedName>
        <fullName evidence="1">Uncharacterized protein</fullName>
    </submittedName>
</protein>
<dbReference type="RefSeq" id="WP_344483634.1">
    <property type="nucleotide sequence ID" value="NZ_BAAASB010000021.1"/>
</dbReference>
<evidence type="ECO:0000313" key="2">
    <source>
        <dbReference type="Proteomes" id="UP001596160"/>
    </source>
</evidence>
<proteinExistence type="predicted"/>
<name>A0ABW0AR96_9ACTN</name>
<accession>A0ABW0AR96</accession>
<organism evidence="1 2">
    <name type="scientific">Streptomyces amakusaensis</name>
    <dbReference type="NCBI Taxonomy" id="67271"/>
    <lineage>
        <taxon>Bacteria</taxon>
        <taxon>Bacillati</taxon>
        <taxon>Actinomycetota</taxon>
        <taxon>Actinomycetes</taxon>
        <taxon>Kitasatosporales</taxon>
        <taxon>Streptomycetaceae</taxon>
        <taxon>Streptomyces</taxon>
    </lineage>
</organism>
<reference evidence="2" key="1">
    <citation type="journal article" date="2019" name="Int. J. Syst. Evol. Microbiol.">
        <title>The Global Catalogue of Microorganisms (GCM) 10K type strain sequencing project: providing services to taxonomists for standard genome sequencing and annotation.</title>
        <authorList>
            <consortium name="The Broad Institute Genomics Platform"/>
            <consortium name="The Broad Institute Genome Sequencing Center for Infectious Disease"/>
            <person name="Wu L."/>
            <person name="Ma J."/>
        </authorList>
    </citation>
    <scope>NUCLEOTIDE SEQUENCE [LARGE SCALE GENOMIC DNA]</scope>
    <source>
        <strain evidence="2">PCU 266</strain>
    </source>
</reference>
<sequence>MSTKVRTALWLATEVGEGSVYTKAQLREAFPDVAQIDRRVRELRGHGWVIATNRDDPGLRSHEARFVRAGDPVWQPAIRPRALPEPHALVPLREASPEPVREVRFQYDAALRRAPDPGAVWERLKGLSQAEKSLVLAWIAMGRRPSSSAELAWRAFRGLSERQRLEMAAKLGELVSSELYEERGDDI</sequence>
<gene>
    <name evidence="1" type="ORF">ACFPRH_28210</name>
</gene>
<keyword evidence="2" id="KW-1185">Reference proteome</keyword>
<dbReference type="Proteomes" id="UP001596160">
    <property type="component" value="Unassembled WGS sequence"/>
</dbReference>
<evidence type="ECO:0000313" key="1">
    <source>
        <dbReference type="EMBL" id="MFC5155611.1"/>
    </source>
</evidence>
<dbReference type="EMBL" id="JBHSKP010000024">
    <property type="protein sequence ID" value="MFC5155611.1"/>
    <property type="molecule type" value="Genomic_DNA"/>
</dbReference>